<dbReference type="EMBL" id="JOJR01000001">
    <property type="protein sequence ID" value="RCN53701.1"/>
    <property type="molecule type" value="Genomic_DNA"/>
</dbReference>
<dbReference type="Proteomes" id="UP000252519">
    <property type="component" value="Unassembled WGS sequence"/>
</dbReference>
<evidence type="ECO:0000313" key="1">
    <source>
        <dbReference type="EMBL" id="RCN53701.1"/>
    </source>
</evidence>
<organism evidence="1 2">
    <name type="scientific">Ancylostoma caninum</name>
    <name type="common">Dog hookworm</name>
    <dbReference type="NCBI Taxonomy" id="29170"/>
    <lineage>
        <taxon>Eukaryota</taxon>
        <taxon>Metazoa</taxon>
        <taxon>Ecdysozoa</taxon>
        <taxon>Nematoda</taxon>
        <taxon>Chromadorea</taxon>
        <taxon>Rhabditida</taxon>
        <taxon>Rhabditina</taxon>
        <taxon>Rhabditomorpha</taxon>
        <taxon>Strongyloidea</taxon>
        <taxon>Ancylostomatidae</taxon>
        <taxon>Ancylostomatinae</taxon>
        <taxon>Ancylostoma</taxon>
    </lineage>
</organism>
<sequence>MEEEQEQPPSVASPGIMLMQLFVLCQHCGAKLSPKRVQLRAIGTAPVTRRQELQRWAKQLHLKFVSDSFFWKWFLLCKPAIEKVYHQHQQKVLDVVRRKYGVGAGTKRHFNGTPKFRTGGLHIAADGAFDSRGYSALIDKVVIVDLETSLILHTKVLHRSETSRPTYVASSIRQQFSDGSRRVAALAAMADKGRVEHILHNNRPEQEAKHKGCIPLSVWYERLKTHLWTAIEVGEGERIRYSFNTRLKHV</sequence>
<evidence type="ECO:0000313" key="2">
    <source>
        <dbReference type="Proteomes" id="UP000252519"/>
    </source>
</evidence>
<keyword evidence="2" id="KW-1185">Reference proteome</keyword>
<name>A0A368HAS1_ANCCA</name>
<gene>
    <name evidence="1" type="ORF">ANCCAN_00195</name>
</gene>
<dbReference type="AlphaFoldDB" id="A0A368HAS1"/>
<dbReference type="PANTHER" id="PTHR31751">
    <property type="entry name" value="SI:CH211-108C17.2-RELATED-RELATED"/>
    <property type="match status" value="1"/>
</dbReference>
<accession>A0A368HAS1</accession>
<protein>
    <submittedName>
        <fullName evidence="1">Uncharacterized protein</fullName>
    </submittedName>
</protein>
<dbReference type="PANTHER" id="PTHR31751:SF42">
    <property type="entry name" value="PROTEIN CBG10204"/>
    <property type="match status" value="1"/>
</dbReference>
<comment type="caution">
    <text evidence="1">The sequence shown here is derived from an EMBL/GenBank/DDBJ whole genome shotgun (WGS) entry which is preliminary data.</text>
</comment>
<dbReference type="OrthoDB" id="10502472at2759"/>
<reference evidence="1 2" key="1">
    <citation type="submission" date="2014-10" db="EMBL/GenBank/DDBJ databases">
        <title>Draft genome of the hookworm Ancylostoma caninum.</title>
        <authorList>
            <person name="Mitreva M."/>
        </authorList>
    </citation>
    <scope>NUCLEOTIDE SEQUENCE [LARGE SCALE GENOMIC DNA]</scope>
    <source>
        <strain evidence="1 2">Baltimore</strain>
    </source>
</reference>
<proteinExistence type="predicted"/>